<dbReference type="Proteomes" id="UP000435041">
    <property type="component" value="Unassembled WGS sequence"/>
</dbReference>
<evidence type="ECO:0008006" key="8">
    <source>
        <dbReference type="Google" id="ProtNLM"/>
    </source>
</evidence>
<organism evidence="6 7">
    <name type="scientific">Microcystis aeruginosa NIES-3804</name>
    <dbReference type="NCBI Taxonomy" id="2517783"/>
    <lineage>
        <taxon>Bacteria</taxon>
        <taxon>Bacillati</taxon>
        <taxon>Cyanobacteriota</taxon>
        <taxon>Cyanophyceae</taxon>
        <taxon>Oscillatoriophycideae</taxon>
        <taxon>Chroococcales</taxon>
        <taxon>Microcystaceae</taxon>
        <taxon>Microcystis</taxon>
    </lineage>
</organism>
<gene>
    <name evidence="6" type="ORF">NIES3804_39520</name>
</gene>
<keyword evidence="2" id="KW-1277">Toxin-antitoxin system</keyword>
<evidence type="ECO:0000256" key="4">
    <source>
        <dbReference type="ARBA" id="ARBA00022741"/>
    </source>
</evidence>
<evidence type="ECO:0000313" key="7">
    <source>
        <dbReference type="Proteomes" id="UP000435041"/>
    </source>
</evidence>
<evidence type="ECO:0000256" key="1">
    <source>
        <dbReference type="ARBA" id="ARBA00022553"/>
    </source>
</evidence>
<dbReference type="PANTHER" id="PTHR34139">
    <property type="entry name" value="UPF0331 PROTEIN MJ0127"/>
    <property type="match status" value="1"/>
</dbReference>
<dbReference type="EMBL" id="BJCI01000099">
    <property type="protein sequence ID" value="GCL52362.1"/>
    <property type="molecule type" value="Genomic_DNA"/>
</dbReference>
<reference evidence="6 7" key="1">
    <citation type="submission" date="2019-02" db="EMBL/GenBank/DDBJ databases">
        <title>Draft genome sequence of Arthrospira platensis NIES-3804.</title>
        <authorList>
            <person name="Yamaguchi H."/>
            <person name="Suzuki S."/>
            <person name="Kawachi M."/>
        </authorList>
    </citation>
    <scope>NUCLEOTIDE SEQUENCE [LARGE SCALE GENOMIC DNA]</scope>
    <source>
        <strain evidence="6 7">NIES-3804</strain>
    </source>
</reference>
<comment type="caution">
    <text evidence="6">The sequence shown here is derived from an EMBL/GenBank/DDBJ whole genome shotgun (WGS) entry which is preliminary data.</text>
</comment>
<sequence>MSRSPKDYLQHILQETAFILEHSQGLTQDAFFKDELLKRAFVRSLEIIGEASKNLPDEFRQRNPQVPWRGMAGMRDRLIHVYFGVDYEVVWDVIVNQISGLHQEVERLINEHQSQ</sequence>
<dbReference type="RefSeq" id="WP_002750886.1">
    <property type="nucleotide sequence ID" value="NZ_BJCI01000099.1"/>
</dbReference>
<dbReference type="AlphaFoldDB" id="A0A6H9H135"/>
<keyword evidence="5" id="KW-0378">Hydrolase</keyword>
<accession>A0A6H9H135</accession>
<dbReference type="GO" id="GO:0016787">
    <property type="term" value="F:hydrolase activity"/>
    <property type="evidence" value="ECO:0007669"/>
    <property type="project" value="UniProtKB-KW"/>
</dbReference>
<protein>
    <recommendedName>
        <fullName evidence="8">Nucleotidyltransferase</fullName>
    </recommendedName>
</protein>
<keyword evidence="4" id="KW-0547">Nucleotide-binding</keyword>
<dbReference type="GO" id="GO:0004540">
    <property type="term" value="F:RNA nuclease activity"/>
    <property type="evidence" value="ECO:0007669"/>
    <property type="project" value="InterPro"/>
</dbReference>
<dbReference type="GO" id="GO:0110001">
    <property type="term" value="C:toxin-antitoxin complex"/>
    <property type="evidence" value="ECO:0007669"/>
    <property type="project" value="InterPro"/>
</dbReference>
<name>A0A6H9H135_MICAE</name>
<dbReference type="PANTHER" id="PTHR34139:SF1">
    <property type="entry name" value="RNASE MJ1380-RELATED"/>
    <property type="match status" value="1"/>
</dbReference>
<evidence type="ECO:0000256" key="2">
    <source>
        <dbReference type="ARBA" id="ARBA00022649"/>
    </source>
</evidence>
<keyword evidence="1" id="KW-0597">Phosphoprotein</keyword>
<dbReference type="InterPro" id="IPR051813">
    <property type="entry name" value="HepT_RNase_toxin"/>
</dbReference>
<keyword evidence="3" id="KW-0540">Nuclease</keyword>
<proteinExistence type="predicted"/>
<evidence type="ECO:0000313" key="6">
    <source>
        <dbReference type="EMBL" id="GCL52362.1"/>
    </source>
</evidence>
<dbReference type="GO" id="GO:0000166">
    <property type="term" value="F:nucleotide binding"/>
    <property type="evidence" value="ECO:0007669"/>
    <property type="project" value="UniProtKB-KW"/>
</dbReference>
<dbReference type="Pfam" id="PF01934">
    <property type="entry name" value="HepT-like"/>
    <property type="match status" value="1"/>
</dbReference>
<dbReference type="InterPro" id="IPR008201">
    <property type="entry name" value="HepT-like"/>
</dbReference>
<evidence type="ECO:0000256" key="5">
    <source>
        <dbReference type="ARBA" id="ARBA00022801"/>
    </source>
</evidence>
<evidence type="ECO:0000256" key="3">
    <source>
        <dbReference type="ARBA" id="ARBA00022722"/>
    </source>
</evidence>